<keyword evidence="9 10" id="KW-0472">Membrane</keyword>
<keyword evidence="4 10" id="KW-0328">Glycosyltransferase</keyword>
<keyword evidence="6 10" id="KW-0812">Transmembrane</keyword>
<evidence type="ECO:0000256" key="10">
    <source>
        <dbReference type="RuleBase" id="RU363110"/>
    </source>
</evidence>
<feature type="transmembrane region" description="Helical" evidence="10">
    <location>
        <begin position="418"/>
        <end position="435"/>
    </location>
</feature>
<comment type="similarity">
    <text evidence="3 10">Belongs to the ALG6/ALG8 glucosyltransferase family.</text>
</comment>
<dbReference type="GO" id="GO:0005789">
    <property type="term" value="C:endoplasmic reticulum membrane"/>
    <property type="evidence" value="ECO:0007669"/>
    <property type="project" value="UniProtKB-SubCell"/>
</dbReference>
<dbReference type="UniPathway" id="UPA00378"/>
<feature type="transmembrane region" description="Helical" evidence="10">
    <location>
        <begin position="503"/>
        <end position="522"/>
    </location>
</feature>
<feature type="transmembrane region" description="Helical" evidence="10">
    <location>
        <begin position="476"/>
        <end position="497"/>
    </location>
</feature>
<dbReference type="PANTHER" id="PTHR12413:SF2">
    <property type="entry name" value="DOLICHYL PYROPHOSPHATE GLC1MAN9GLCNAC2 ALPHA-1,3-GLUCOSYLTRANSFERASE-RELATED"/>
    <property type="match status" value="1"/>
</dbReference>
<evidence type="ECO:0000256" key="9">
    <source>
        <dbReference type="ARBA" id="ARBA00023136"/>
    </source>
</evidence>
<accession>A0A0A1X6Y8</accession>
<keyword evidence="8 10" id="KW-1133">Transmembrane helix</keyword>
<evidence type="ECO:0000256" key="8">
    <source>
        <dbReference type="ARBA" id="ARBA00022989"/>
    </source>
</evidence>
<reference evidence="11" key="1">
    <citation type="submission" date="2014-11" db="EMBL/GenBank/DDBJ databases">
        <authorList>
            <person name="Geib S."/>
        </authorList>
    </citation>
    <scope>NUCLEOTIDE SEQUENCE</scope>
</reference>
<evidence type="ECO:0000256" key="1">
    <source>
        <dbReference type="ARBA" id="ARBA00004477"/>
    </source>
</evidence>
<dbReference type="EC" id="2.4.1.-" evidence="10"/>
<evidence type="ECO:0000256" key="4">
    <source>
        <dbReference type="ARBA" id="ARBA00022676"/>
    </source>
</evidence>
<keyword evidence="7 10" id="KW-0256">Endoplasmic reticulum</keyword>
<dbReference type="EMBL" id="GBXI01007425">
    <property type="protein sequence ID" value="JAD06867.1"/>
    <property type="molecule type" value="Transcribed_RNA"/>
</dbReference>
<evidence type="ECO:0000313" key="11">
    <source>
        <dbReference type="EMBL" id="JAD06867.1"/>
    </source>
</evidence>
<sequence length="572" mass="65345">MVYVCYQWNNNSVTTGFIFLLVGKLETNHLIIVLSGSPAMAGHFWTIFAISSAIKVLLIPSPHSTDFEVHRNWLAITHSLPISKWYYEATSNWTLDYPPFFAYFEWLLSYPASIVDPQIVGLTNLNYASTAAIYFQRCSVIAMDLVFAVGARRCLRALKIPQKSQQSFAVEMLLLFNVGLLFLDHMHFQYNGFLFGILLLSISYLLEDRFLLSAFTFAALLMFKHIFLYMAPAFGFYLLKFYCLDKKCAKNAIICIAKLAIVGLTPFVAAFGPFYNQLDQVFSRLFPFKRGLTHAYWAPNFWALYNTADKVAAKLLRMPNAMGPSTTSGLVQEFVPQVLPNITPRITFVLTLIFMLPITTKLFANTSKRASKDTFLRAVVVCSCSAFMFGWHVHEKAILMCLLPLCLLFLLDSRDAKYAYWLSIFGYYSLFPLLHQPCVLLLRYALYLAYIAFMYGQLVALYPNARNTKMHLLERIYVAVGVLLPIYEHIISPLLHLDKKLPFLPLLLTSLYCALAVTYFFIRYYLHAFTSNTSELSKTTTNFKSNTKTPEIVKAKDKSKSKLFKSKLKKAQ</sequence>
<name>A0A0A1X6Y8_ZEUCU</name>
<comment type="pathway">
    <text evidence="2 10">Protein modification; protein glycosylation.</text>
</comment>
<evidence type="ECO:0000256" key="6">
    <source>
        <dbReference type="ARBA" id="ARBA00022692"/>
    </source>
</evidence>
<evidence type="ECO:0000256" key="7">
    <source>
        <dbReference type="ARBA" id="ARBA00022824"/>
    </source>
</evidence>
<feature type="transmembrane region" description="Helical" evidence="10">
    <location>
        <begin position="441"/>
        <end position="464"/>
    </location>
</feature>
<feature type="transmembrane region" description="Helical" evidence="10">
    <location>
        <begin position="397"/>
        <end position="413"/>
    </location>
</feature>
<feature type="transmembrane region" description="Helical" evidence="10">
    <location>
        <begin position="251"/>
        <end position="275"/>
    </location>
</feature>
<feature type="transmembrane region" description="Helical" evidence="10">
    <location>
        <begin position="375"/>
        <end position="391"/>
    </location>
</feature>
<protein>
    <recommendedName>
        <fullName evidence="10">Alpha-1,3-glucosyltransferase</fullName>
        <ecNumber evidence="10">2.4.1.-</ecNumber>
    </recommendedName>
</protein>
<evidence type="ECO:0000256" key="2">
    <source>
        <dbReference type="ARBA" id="ARBA00004922"/>
    </source>
</evidence>
<keyword evidence="5 10" id="KW-0808">Transferase</keyword>
<gene>
    <name evidence="11" type="primary">CG4542</name>
    <name evidence="11" type="ORF">g.4348</name>
</gene>
<dbReference type="Pfam" id="PF03155">
    <property type="entry name" value="Alg6_Alg8"/>
    <property type="match status" value="1"/>
</dbReference>
<evidence type="ECO:0000256" key="3">
    <source>
        <dbReference type="ARBA" id="ARBA00008715"/>
    </source>
</evidence>
<feature type="transmembrane region" description="Helical" evidence="10">
    <location>
        <begin position="342"/>
        <end position="363"/>
    </location>
</feature>
<reference evidence="11" key="2">
    <citation type="journal article" date="2015" name="Gigascience">
        <title>Reconstructing a comprehensive transcriptome assembly of a white-pupal translocated strain of the pest fruit fly Bactrocera cucurbitae.</title>
        <authorList>
            <person name="Sim S.B."/>
            <person name="Calla B."/>
            <person name="Hall B."/>
            <person name="DeRego T."/>
            <person name="Geib S.M."/>
        </authorList>
    </citation>
    <scope>NUCLEOTIDE SEQUENCE</scope>
</reference>
<proteinExistence type="inferred from homology"/>
<evidence type="ECO:0000256" key="5">
    <source>
        <dbReference type="ARBA" id="ARBA00022679"/>
    </source>
</evidence>
<dbReference type="AlphaFoldDB" id="A0A0A1X6Y8"/>
<dbReference type="GO" id="GO:0042283">
    <property type="term" value="F:dolichyl pyrophosphate Glc1Man9GlcNAc2 alpha-1,3-glucosyltransferase activity"/>
    <property type="evidence" value="ECO:0007669"/>
    <property type="project" value="TreeGrafter"/>
</dbReference>
<dbReference type="GO" id="GO:0006487">
    <property type="term" value="P:protein N-linked glycosylation"/>
    <property type="evidence" value="ECO:0007669"/>
    <property type="project" value="TreeGrafter"/>
</dbReference>
<dbReference type="InterPro" id="IPR004856">
    <property type="entry name" value="Glyco_trans_ALG6/ALG8"/>
</dbReference>
<feature type="transmembrane region" description="Helical" evidence="10">
    <location>
        <begin position="212"/>
        <end position="239"/>
    </location>
</feature>
<organism evidence="11">
    <name type="scientific">Zeugodacus cucurbitae</name>
    <name type="common">Melon fruit fly</name>
    <name type="synonym">Bactrocera cucurbitae</name>
    <dbReference type="NCBI Taxonomy" id="28588"/>
    <lineage>
        <taxon>Eukaryota</taxon>
        <taxon>Metazoa</taxon>
        <taxon>Ecdysozoa</taxon>
        <taxon>Arthropoda</taxon>
        <taxon>Hexapoda</taxon>
        <taxon>Insecta</taxon>
        <taxon>Pterygota</taxon>
        <taxon>Neoptera</taxon>
        <taxon>Endopterygota</taxon>
        <taxon>Diptera</taxon>
        <taxon>Brachycera</taxon>
        <taxon>Muscomorpha</taxon>
        <taxon>Tephritoidea</taxon>
        <taxon>Tephritidae</taxon>
        <taxon>Zeugodacus</taxon>
        <taxon>Zeugodacus</taxon>
    </lineage>
</organism>
<dbReference type="PANTHER" id="PTHR12413">
    <property type="entry name" value="DOLICHYL GLYCOSYLTRANSFERASE"/>
    <property type="match status" value="1"/>
</dbReference>
<comment type="subcellular location">
    <subcellularLocation>
        <location evidence="1 10">Endoplasmic reticulum membrane</location>
        <topology evidence="1 10">Multi-pass membrane protein</topology>
    </subcellularLocation>
</comment>
<feature type="transmembrane region" description="Helical" evidence="10">
    <location>
        <begin position="190"/>
        <end position="206"/>
    </location>
</feature>